<proteinExistence type="predicted"/>
<reference evidence="2" key="1">
    <citation type="submission" date="2013-01" db="EMBL/GenBank/DDBJ databases">
        <title>Draft Genome Sequence of a Mulberry Tree, Morus notabilis C.K. Schneid.</title>
        <authorList>
            <person name="He N."/>
            <person name="Zhao S."/>
        </authorList>
    </citation>
    <scope>NUCLEOTIDE SEQUENCE</scope>
</reference>
<keyword evidence="2" id="KW-1185">Reference proteome</keyword>
<accession>W9SNT6</accession>
<protein>
    <submittedName>
        <fullName evidence="1">Uncharacterized protein</fullName>
    </submittedName>
</protein>
<sequence length="85" mass="9617">MQVYSVAFTSESSLRYPPFIQHDYLPRSCCSCNVCFRRLAEKSKSSTYIVLSQHIARPNVNMVPAYTVLCSDPLNKSQGSYLCKS</sequence>
<evidence type="ECO:0000313" key="1">
    <source>
        <dbReference type="EMBL" id="EXC36757.1"/>
    </source>
</evidence>
<evidence type="ECO:0000313" key="2">
    <source>
        <dbReference type="Proteomes" id="UP000030645"/>
    </source>
</evidence>
<dbReference type="Proteomes" id="UP000030645">
    <property type="component" value="Unassembled WGS sequence"/>
</dbReference>
<dbReference type="EMBL" id="KE620318">
    <property type="protein sequence ID" value="EXC36757.1"/>
    <property type="molecule type" value="Genomic_DNA"/>
</dbReference>
<name>W9SNT6_9ROSA</name>
<dbReference type="AlphaFoldDB" id="W9SNT6"/>
<organism evidence="1 2">
    <name type="scientific">Morus notabilis</name>
    <dbReference type="NCBI Taxonomy" id="981085"/>
    <lineage>
        <taxon>Eukaryota</taxon>
        <taxon>Viridiplantae</taxon>
        <taxon>Streptophyta</taxon>
        <taxon>Embryophyta</taxon>
        <taxon>Tracheophyta</taxon>
        <taxon>Spermatophyta</taxon>
        <taxon>Magnoliopsida</taxon>
        <taxon>eudicotyledons</taxon>
        <taxon>Gunneridae</taxon>
        <taxon>Pentapetalae</taxon>
        <taxon>rosids</taxon>
        <taxon>fabids</taxon>
        <taxon>Rosales</taxon>
        <taxon>Moraceae</taxon>
        <taxon>Moreae</taxon>
        <taxon>Morus</taxon>
    </lineage>
</organism>
<gene>
    <name evidence="1" type="ORF">L484_000588</name>
</gene>